<reference evidence="3 4" key="1">
    <citation type="submission" date="2019-02" db="EMBL/GenBank/DDBJ databases">
        <title>Genome sequencing of the rare red list fungi Phellinidium pouzarii.</title>
        <authorList>
            <person name="Buettner E."/>
            <person name="Kellner H."/>
        </authorList>
    </citation>
    <scope>NUCLEOTIDE SEQUENCE [LARGE SCALE GENOMIC DNA]</scope>
    <source>
        <strain evidence="3 4">DSM 108285</strain>
    </source>
</reference>
<dbReference type="InterPro" id="IPR025187">
    <property type="entry name" value="DUF4112"/>
</dbReference>
<feature type="transmembrane region" description="Helical" evidence="2">
    <location>
        <begin position="94"/>
        <end position="117"/>
    </location>
</feature>
<evidence type="ECO:0000313" key="3">
    <source>
        <dbReference type="EMBL" id="THH09274.1"/>
    </source>
</evidence>
<dbReference type="PANTHER" id="PTHR35519:SF2">
    <property type="entry name" value="PH DOMAIN PROTEIN"/>
    <property type="match status" value="1"/>
</dbReference>
<keyword evidence="2" id="KW-1133">Transmembrane helix</keyword>
<protein>
    <submittedName>
        <fullName evidence="3">Uncharacterized protein</fullName>
    </submittedName>
</protein>
<organism evidence="3 4">
    <name type="scientific">Phellinidium pouzarii</name>
    <dbReference type="NCBI Taxonomy" id="167371"/>
    <lineage>
        <taxon>Eukaryota</taxon>
        <taxon>Fungi</taxon>
        <taxon>Dikarya</taxon>
        <taxon>Basidiomycota</taxon>
        <taxon>Agaricomycotina</taxon>
        <taxon>Agaricomycetes</taxon>
        <taxon>Hymenochaetales</taxon>
        <taxon>Hymenochaetaceae</taxon>
        <taxon>Phellinidium</taxon>
    </lineage>
</organism>
<sequence>MNRKSPMKENRKPQKGRNLGEQILLGKPAQTLAQKYIPIDPRYDIDPDTNKRVERPLPPGLSEKDKKVLQKVRKRAHRLDYGINCCGFHFGRSAVIGFIPGAGPIIDMFLEFILINWKASEADLPWTMHVMMITRESTSLLVGLTPVFGDLFIAWYKANSRNSLALEKFLVERGRQALLAQESEGDKVDPSRNAGR</sequence>
<evidence type="ECO:0000256" key="1">
    <source>
        <dbReference type="SAM" id="MobiDB-lite"/>
    </source>
</evidence>
<gene>
    <name evidence="3" type="ORF">EW145_g2127</name>
</gene>
<dbReference type="AlphaFoldDB" id="A0A4S4LC11"/>
<feature type="compositionally biased region" description="Basic and acidic residues" evidence="1">
    <location>
        <begin position="1"/>
        <end position="12"/>
    </location>
</feature>
<proteinExistence type="predicted"/>
<name>A0A4S4LC11_9AGAM</name>
<keyword evidence="2" id="KW-0472">Membrane</keyword>
<dbReference type="PANTHER" id="PTHR35519">
    <property type="entry name" value="MEMBRANE PROTEINS"/>
    <property type="match status" value="1"/>
</dbReference>
<feature type="region of interest" description="Disordered" evidence="1">
    <location>
        <begin position="1"/>
        <end position="23"/>
    </location>
</feature>
<feature type="transmembrane region" description="Helical" evidence="2">
    <location>
        <begin position="137"/>
        <end position="156"/>
    </location>
</feature>
<comment type="caution">
    <text evidence="3">The sequence shown here is derived from an EMBL/GenBank/DDBJ whole genome shotgun (WGS) entry which is preliminary data.</text>
</comment>
<dbReference type="OrthoDB" id="2103474at2759"/>
<evidence type="ECO:0000313" key="4">
    <source>
        <dbReference type="Proteomes" id="UP000308199"/>
    </source>
</evidence>
<evidence type="ECO:0000256" key="2">
    <source>
        <dbReference type="SAM" id="Phobius"/>
    </source>
</evidence>
<keyword evidence="4" id="KW-1185">Reference proteome</keyword>
<keyword evidence="2" id="KW-0812">Transmembrane</keyword>
<dbReference type="Pfam" id="PF13430">
    <property type="entry name" value="DUF4112"/>
    <property type="match status" value="1"/>
</dbReference>
<accession>A0A4S4LC11</accession>
<dbReference type="Proteomes" id="UP000308199">
    <property type="component" value="Unassembled WGS sequence"/>
</dbReference>
<dbReference type="EMBL" id="SGPK01000069">
    <property type="protein sequence ID" value="THH09274.1"/>
    <property type="molecule type" value="Genomic_DNA"/>
</dbReference>